<dbReference type="Proteomes" id="UP000000582">
    <property type="component" value="Chromosome"/>
</dbReference>
<dbReference type="EMBL" id="BA000036">
    <property type="protein sequence ID" value="BAB98566.1"/>
    <property type="molecule type" value="Genomic_DNA"/>
</dbReference>
<dbReference type="OrthoDB" id="4408402at2"/>
<dbReference type="KEGG" id="cgl:Cgl1173"/>
<dbReference type="PATRIC" id="fig|196627.13.peg.1152"/>
<evidence type="ECO:0000313" key="2">
    <source>
        <dbReference type="Proteomes" id="UP000000582"/>
    </source>
</evidence>
<organism evidence="1 2">
    <name type="scientific">Corynebacterium glutamicum (strain ATCC 13032 / DSM 20300 / JCM 1318 / BCRC 11384 / CCUG 27702 / LMG 3730 / NBRC 12168 / NCIMB 10025 / NRRL B-2784 / 534)</name>
    <dbReference type="NCBI Taxonomy" id="196627"/>
    <lineage>
        <taxon>Bacteria</taxon>
        <taxon>Bacillati</taxon>
        <taxon>Actinomycetota</taxon>
        <taxon>Actinomycetes</taxon>
        <taxon>Mycobacteriales</taxon>
        <taxon>Corynebacteriaceae</taxon>
        <taxon>Corynebacterium</taxon>
    </lineage>
</organism>
<dbReference type="AlphaFoldDB" id="Q8NR80"/>
<name>Q8NR80_CORGL</name>
<dbReference type="eggNOG" id="ENOG5031MCS">
    <property type="taxonomic scope" value="Bacteria"/>
</dbReference>
<reference evidence="2" key="1">
    <citation type="journal article" date="2003" name="Appl. Microbiol. Biotechnol.">
        <title>The Corynebacterium glutamicum genome: features and impacts on biotechnological processes.</title>
        <authorList>
            <person name="Ikeda M."/>
            <person name="Nakagawa S."/>
        </authorList>
    </citation>
    <scope>NUCLEOTIDE SEQUENCE [LARGE SCALE GENOMIC DNA]</scope>
    <source>
        <strain evidence="2">ATCC 13032 / DSM 20300 / BCRC 11384 / JCM 1318 / LMG 3730 / NCIMB 10025</strain>
    </source>
</reference>
<sequence length="173" mass="19129">MDSSRYRLKVLCVSSHRLPLVVANIYRLLRKMNMKTHPASAKQTTELRLLTATVYFKALNEVHNVMQMIDPLTPVVPITTGTSVAELYADAREHLDNGATQVMIPVISPSNLTLSVVALGNEEVDALGHSEGQAVHSLLEIHTPKRSWPLSELYIDDNEGLAQVSRCFARLVG</sequence>
<accession>Q8NR80</accession>
<dbReference type="BioCyc" id="CORYNE:G18NG-10745-MONOMER"/>
<proteinExistence type="predicted"/>
<gene>
    <name evidence="1" type="ordered locus">Cgl1173</name>
</gene>
<protein>
    <submittedName>
        <fullName evidence="1">Uncharacterized protein</fullName>
    </submittedName>
</protein>
<keyword evidence="2" id="KW-1185">Reference proteome</keyword>
<dbReference type="HOGENOM" id="CLU_1831793_0_0_11"/>
<evidence type="ECO:0000313" key="1">
    <source>
        <dbReference type="EMBL" id="BAB98566.1"/>
    </source>
</evidence>